<evidence type="ECO:0000259" key="2">
    <source>
        <dbReference type="Pfam" id="PF07786"/>
    </source>
</evidence>
<feature type="transmembrane region" description="Helical" evidence="1">
    <location>
        <begin position="130"/>
        <end position="149"/>
    </location>
</feature>
<feature type="transmembrane region" description="Helical" evidence="1">
    <location>
        <begin position="347"/>
        <end position="368"/>
    </location>
</feature>
<evidence type="ECO:0000313" key="3">
    <source>
        <dbReference type="EMBL" id="KAF2288433.1"/>
    </source>
</evidence>
<keyword evidence="4" id="KW-1185">Reference proteome</keyword>
<comment type="caution">
    <text evidence="3">The sequence shown here is derived from an EMBL/GenBank/DDBJ whole genome shotgun (WGS) entry which is preliminary data.</text>
</comment>
<proteinExistence type="predicted"/>
<feature type="transmembrane region" description="Helical" evidence="1">
    <location>
        <begin position="314"/>
        <end position="335"/>
    </location>
</feature>
<reference evidence="3 4" key="1">
    <citation type="journal article" date="2020" name="Mol. Plant">
        <title>The Chromosome-Based Rubber Tree Genome Provides New Insights into Spurge Genome Evolution and Rubber Biosynthesis.</title>
        <authorList>
            <person name="Liu J."/>
            <person name="Shi C."/>
            <person name="Shi C.C."/>
            <person name="Li W."/>
            <person name="Zhang Q.J."/>
            <person name="Zhang Y."/>
            <person name="Li K."/>
            <person name="Lu H.F."/>
            <person name="Shi C."/>
            <person name="Zhu S.T."/>
            <person name="Xiao Z.Y."/>
            <person name="Nan H."/>
            <person name="Yue Y."/>
            <person name="Zhu X.G."/>
            <person name="Wu Y."/>
            <person name="Hong X.N."/>
            <person name="Fan G.Y."/>
            <person name="Tong Y."/>
            <person name="Zhang D."/>
            <person name="Mao C.L."/>
            <person name="Liu Y.L."/>
            <person name="Hao S.J."/>
            <person name="Liu W.Q."/>
            <person name="Lv M.Q."/>
            <person name="Zhang H.B."/>
            <person name="Liu Y."/>
            <person name="Hu-Tang G.R."/>
            <person name="Wang J.P."/>
            <person name="Wang J.H."/>
            <person name="Sun Y.H."/>
            <person name="Ni S.B."/>
            <person name="Chen W.B."/>
            <person name="Zhang X.C."/>
            <person name="Jiao Y.N."/>
            <person name="Eichler E.E."/>
            <person name="Li G.H."/>
            <person name="Liu X."/>
            <person name="Gao L.Z."/>
        </authorList>
    </citation>
    <scope>NUCLEOTIDE SEQUENCE [LARGE SCALE GENOMIC DNA]</scope>
    <source>
        <strain evidence="4">cv. GT1</strain>
        <tissue evidence="3">Leaf</tissue>
    </source>
</reference>
<organism evidence="3 4">
    <name type="scientific">Hevea brasiliensis</name>
    <name type="common">Para rubber tree</name>
    <name type="synonym">Siphonia brasiliensis</name>
    <dbReference type="NCBI Taxonomy" id="3981"/>
    <lineage>
        <taxon>Eukaryota</taxon>
        <taxon>Viridiplantae</taxon>
        <taxon>Streptophyta</taxon>
        <taxon>Embryophyta</taxon>
        <taxon>Tracheophyta</taxon>
        <taxon>Spermatophyta</taxon>
        <taxon>Magnoliopsida</taxon>
        <taxon>eudicotyledons</taxon>
        <taxon>Gunneridae</taxon>
        <taxon>Pentapetalae</taxon>
        <taxon>rosids</taxon>
        <taxon>fabids</taxon>
        <taxon>Malpighiales</taxon>
        <taxon>Euphorbiaceae</taxon>
        <taxon>Crotonoideae</taxon>
        <taxon>Micrandreae</taxon>
        <taxon>Hevea</taxon>
    </lineage>
</organism>
<dbReference type="EMBL" id="JAAGAX010000016">
    <property type="protein sequence ID" value="KAF2288433.1"/>
    <property type="molecule type" value="Genomic_DNA"/>
</dbReference>
<dbReference type="Proteomes" id="UP000467840">
    <property type="component" value="Chromosome 8"/>
</dbReference>
<feature type="transmembrane region" description="Helical" evidence="1">
    <location>
        <begin position="169"/>
        <end position="187"/>
    </location>
</feature>
<name>A0A6A6KK44_HEVBR</name>
<dbReference type="AlphaFoldDB" id="A0A6A6KK44"/>
<evidence type="ECO:0000256" key="1">
    <source>
        <dbReference type="SAM" id="Phobius"/>
    </source>
</evidence>
<dbReference type="InterPro" id="IPR012429">
    <property type="entry name" value="HGSNAT_cat"/>
</dbReference>
<dbReference type="PANTHER" id="PTHR31061">
    <property type="entry name" value="LD22376P"/>
    <property type="match status" value="1"/>
</dbReference>
<feature type="transmembrane region" description="Helical" evidence="1">
    <location>
        <begin position="100"/>
        <end position="118"/>
    </location>
</feature>
<dbReference type="PANTHER" id="PTHR31061:SF24">
    <property type="entry name" value="LD22376P"/>
    <property type="match status" value="1"/>
</dbReference>
<dbReference type="Pfam" id="PF07786">
    <property type="entry name" value="HGSNAT_cat"/>
    <property type="match status" value="1"/>
</dbReference>
<feature type="transmembrane region" description="Helical" evidence="1">
    <location>
        <begin position="65"/>
        <end position="88"/>
    </location>
</feature>
<feature type="transmembrane region" description="Helical" evidence="1">
    <location>
        <begin position="374"/>
        <end position="396"/>
    </location>
</feature>
<keyword evidence="1" id="KW-0812">Transmembrane</keyword>
<feature type="transmembrane region" description="Helical" evidence="1">
    <location>
        <begin position="207"/>
        <end position="225"/>
    </location>
</feature>
<sequence>MPTYQPIKVYENYNSLSTNMDDEDVELALRSPKVSDAANKAMEEKKSLILSDNSQQQQRLVSLDVFRGLTVALMILVDYAGGILPSINHTPWDGLTLADLVMPFFLFIVGVSLALTYKKLSSKAVASKKAILRALKLLMLGLLLQGGFLHGLNDLTYGVNVEQMRWMGILQRIAIAYLVGALCEIWLKGDHHASTDLCVLRKYRLQWVVASVLISIYLSLTYGLYVPDWEYQIPVGGSSSAPKTFSVKCGVRGDTGPACNAVGLIDRMVMGIQHLYRKPIYARTKPCSINSPDYGPLPPNAPSWCQAPFDPEGLLSSVMAIVTCLVGLHYGHIIIHFKSHRDRILHWMLPSTCLIVLGLALDLLGMHINKALYTFSYMCVTAGAAGILFAGIYMLVISNLKLKHTF</sequence>
<keyword evidence="1" id="KW-1133">Transmembrane helix</keyword>
<accession>A0A6A6KK44</accession>
<protein>
    <recommendedName>
        <fullName evidence="2">Heparan-alpha-glucosaminide N-acetyltransferase catalytic domain-containing protein</fullName>
    </recommendedName>
</protein>
<gene>
    <name evidence="3" type="ORF">GH714_007453</name>
</gene>
<feature type="domain" description="Heparan-alpha-glucosaminide N-acetyltransferase catalytic" evidence="2">
    <location>
        <begin position="59"/>
        <end position="183"/>
    </location>
</feature>
<keyword evidence="1" id="KW-0472">Membrane</keyword>
<evidence type="ECO:0000313" key="4">
    <source>
        <dbReference type="Proteomes" id="UP000467840"/>
    </source>
</evidence>